<evidence type="ECO:0000256" key="5">
    <source>
        <dbReference type="ARBA" id="ARBA00022801"/>
    </source>
</evidence>
<protein>
    <recommendedName>
        <fullName evidence="7">Sulfatase N-terminal domain-containing protein</fullName>
    </recommendedName>
</protein>
<dbReference type="Pfam" id="PF00884">
    <property type="entry name" value="Sulfatase"/>
    <property type="match status" value="1"/>
</dbReference>
<accession>A0AAD9NIT4</accession>
<evidence type="ECO:0000256" key="3">
    <source>
        <dbReference type="ARBA" id="ARBA00022723"/>
    </source>
</evidence>
<keyword evidence="9" id="KW-1185">Reference proteome</keyword>
<dbReference type="EMBL" id="JAODUP010000004">
    <property type="protein sequence ID" value="KAK2170108.1"/>
    <property type="molecule type" value="Genomic_DNA"/>
</dbReference>
<dbReference type="Gene3D" id="3.40.720.10">
    <property type="entry name" value="Alkaline Phosphatase, subunit A"/>
    <property type="match status" value="1"/>
</dbReference>
<dbReference type="PANTHER" id="PTHR45953">
    <property type="entry name" value="IDURONATE 2-SULFATASE"/>
    <property type="match status" value="1"/>
</dbReference>
<evidence type="ECO:0000313" key="8">
    <source>
        <dbReference type="EMBL" id="KAK2170108.1"/>
    </source>
</evidence>
<dbReference type="InterPro" id="IPR017850">
    <property type="entry name" value="Alkaline_phosphatase_core_sf"/>
</dbReference>
<dbReference type="SUPFAM" id="SSF53649">
    <property type="entry name" value="Alkaline phosphatase-like"/>
    <property type="match status" value="1"/>
</dbReference>
<evidence type="ECO:0000256" key="2">
    <source>
        <dbReference type="ARBA" id="ARBA00008779"/>
    </source>
</evidence>
<evidence type="ECO:0000256" key="1">
    <source>
        <dbReference type="ARBA" id="ARBA00001913"/>
    </source>
</evidence>
<keyword evidence="4" id="KW-0732">Signal</keyword>
<dbReference type="GO" id="GO:0046872">
    <property type="term" value="F:metal ion binding"/>
    <property type="evidence" value="ECO:0007669"/>
    <property type="project" value="UniProtKB-KW"/>
</dbReference>
<proteinExistence type="inferred from homology"/>
<dbReference type="PANTHER" id="PTHR45953:SF1">
    <property type="entry name" value="IDURONATE 2-SULFATASE"/>
    <property type="match status" value="1"/>
</dbReference>
<comment type="cofactor">
    <cofactor evidence="1">
        <name>Ca(2+)</name>
        <dbReference type="ChEBI" id="CHEBI:29108"/>
    </cofactor>
</comment>
<organism evidence="8 9">
    <name type="scientific">Paralvinella palmiformis</name>
    <dbReference type="NCBI Taxonomy" id="53620"/>
    <lineage>
        <taxon>Eukaryota</taxon>
        <taxon>Metazoa</taxon>
        <taxon>Spiralia</taxon>
        <taxon>Lophotrochozoa</taxon>
        <taxon>Annelida</taxon>
        <taxon>Polychaeta</taxon>
        <taxon>Sedentaria</taxon>
        <taxon>Canalipalpata</taxon>
        <taxon>Terebellida</taxon>
        <taxon>Terebelliformia</taxon>
        <taxon>Alvinellidae</taxon>
        <taxon>Paralvinella</taxon>
    </lineage>
</organism>
<dbReference type="GO" id="GO:0005737">
    <property type="term" value="C:cytoplasm"/>
    <property type="evidence" value="ECO:0007669"/>
    <property type="project" value="TreeGrafter"/>
</dbReference>
<dbReference type="InterPro" id="IPR000917">
    <property type="entry name" value="Sulfatase_N"/>
</dbReference>
<keyword evidence="5" id="KW-0378">Hydrolase</keyword>
<reference evidence="8" key="1">
    <citation type="journal article" date="2023" name="Mol. Biol. Evol.">
        <title>Third-Generation Sequencing Reveals the Adaptive Role of the Epigenome in Three Deep-Sea Polychaetes.</title>
        <authorList>
            <person name="Perez M."/>
            <person name="Aroh O."/>
            <person name="Sun Y."/>
            <person name="Lan Y."/>
            <person name="Juniper S.K."/>
            <person name="Young C.R."/>
            <person name="Angers B."/>
            <person name="Qian P.Y."/>
        </authorList>
    </citation>
    <scope>NUCLEOTIDE SEQUENCE</scope>
    <source>
        <strain evidence="8">P08H-3</strain>
    </source>
</reference>
<dbReference type="InterPro" id="IPR035874">
    <property type="entry name" value="IDS"/>
</dbReference>
<feature type="domain" description="Sulfatase N-terminal" evidence="7">
    <location>
        <begin position="74"/>
        <end position="423"/>
    </location>
</feature>
<evidence type="ECO:0000313" key="9">
    <source>
        <dbReference type="Proteomes" id="UP001208570"/>
    </source>
</evidence>
<dbReference type="AlphaFoldDB" id="A0AAD9NIT4"/>
<comment type="caution">
    <text evidence="8">The sequence shown here is derived from an EMBL/GenBank/DDBJ whole genome shotgun (WGS) entry which is preliminary data.</text>
</comment>
<comment type="similarity">
    <text evidence="2">Belongs to the sulfatase family.</text>
</comment>
<gene>
    <name evidence="8" type="ORF">LSH36_4g05015</name>
</gene>
<sequence length="549" mass="62585">MSTIYSIAPDIRDYAKPISMYNINDILQKYQDKAGALSWTNYFAAILETKTTRTSLKQTRNGVETVSSNKQTMKNILFIIIDDLRPQLGAYFDPEHPDYFSQLKIYTPNLDKLASQSIVFKHTYVQYSLCGSSRTSLLTGRRPDVTRVFGNHWYWRDVGGNFTTLPQYFKDNGYLTIGLGKVFHPRASSNNDDPPPWTEPYHQVPYTDKYFLSNGSIGGWNSVSQKDVEELPLADMMSTVTAKTTLSNISKIAKTGEQPFFMALGYNKPHLHFICPEEYFYLYPLEDKDICMANESWQKPNIRPQVWIDGLEMSDEKRFLPPDVLRKLRRAYFACISYMDHLVGEVLQHLNELGLADNMIVSFMADHEYHLGENEHWGKITTFEFANRVPLIIRIPGITDSGMTSSSIVESLDVFPTLVEAAGLDPVPNCPRNSFDISLCVQGTSLMPLIIEPNNNSKDVAISQIVDGRGMYYAIRKRVFRFVDYAYLKAIDAADGKRITSLEWCANMKCAKLFDHRNDILEQINVVNETSYNVNALLVDSYLIYFGVA</sequence>
<keyword evidence="6" id="KW-0106">Calcium</keyword>
<evidence type="ECO:0000259" key="7">
    <source>
        <dbReference type="Pfam" id="PF00884"/>
    </source>
</evidence>
<dbReference type="CDD" id="cd16030">
    <property type="entry name" value="iduronate-2-sulfatase"/>
    <property type="match status" value="1"/>
</dbReference>
<evidence type="ECO:0000256" key="4">
    <source>
        <dbReference type="ARBA" id="ARBA00022729"/>
    </source>
</evidence>
<dbReference type="Proteomes" id="UP001208570">
    <property type="component" value="Unassembled WGS sequence"/>
</dbReference>
<keyword evidence="3" id="KW-0479">Metal-binding</keyword>
<dbReference type="GO" id="GO:0004423">
    <property type="term" value="F:iduronate-2-sulfatase activity"/>
    <property type="evidence" value="ECO:0007669"/>
    <property type="project" value="InterPro"/>
</dbReference>
<evidence type="ECO:0000256" key="6">
    <source>
        <dbReference type="ARBA" id="ARBA00022837"/>
    </source>
</evidence>
<name>A0AAD9NIT4_9ANNE</name>